<evidence type="ECO:0000256" key="10">
    <source>
        <dbReference type="ARBA" id="ARBA00023157"/>
    </source>
</evidence>
<evidence type="ECO:0000256" key="17">
    <source>
        <dbReference type="SAM" id="SignalP"/>
    </source>
</evidence>
<feature type="domain" description="Auxiliary Activity family 9 catalytic" evidence="18">
    <location>
        <begin position="29"/>
        <end position="223"/>
    </location>
</feature>
<feature type="compositionally biased region" description="Low complexity" evidence="16">
    <location>
        <begin position="255"/>
        <end position="264"/>
    </location>
</feature>
<accession>A0A9P7V224</accession>
<dbReference type="EC" id="1.14.99.56" evidence="15"/>
<gene>
    <name evidence="19" type="ORF">E1B28_000729</name>
</gene>
<dbReference type="CDD" id="cd21175">
    <property type="entry name" value="LPMO_AA9"/>
    <property type="match status" value="1"/>
</dbReference>
<keyword evidence="5 17" id="KW-0732">Signal</keyword>
<evidence type="ECO:0000256" key="9">
    <source>
        <dbReference type="ARBA" id="ARBA00023033"/>
    </source>
</evidence>
<dbReference type="GO" id="GO:0004497">
    <property type="term" value="F:monooxygenase activity"/>
    <property type="evidence" value="ECO:0007669"/>
    <property type="project" value="UniProtKB-KW"/>
</dbReference>
<dbReference type="Pfam" id="PF03443">
    <property type="entry name" value="AA9"/>
    <property type="match status" value="1"/>
</dbReference>
<keyword evidence="20" id="KW-1185">Reference proteome</keyword>
<comment type="subcellular location">
    <subcellularLocation>
        <location evidence="2">Secreted</location>
    </subcellularLocation>
</comment>
<name>A0A9P7V224_9AGAR</name>
<evidence type="ECO:0000256" key="3">
    <source>
        <dbReference type="ARBA" id="ARBA00022525"/>
    </source>
</evidence>
<keyword evidence="11" id="KW-0119">Carbohydrate metabolism</keyword>
<keyword evidence="12" id="KW-0624">Polysaccharide degradation</keyword>
<dbReference type="Gene3D" id="2.70.50.70">
    <property type="match status" value="1"/>
</dbReference>
<evidence type="ECO:0000256" key="2">
    <source>
        <dbReference type="ARBA" id="ARBA00004613"/>
    </source>
</evidence>
<keyword evidence="3" id="KW-0964">Secreted</keyword>
<evidence type="ECO:0000256" key="11">
    <source>
        <dbReference type="ARBA" id="ARBA00023277"/>
    </source>
</evidence>
<organism evidence="19 20">
    <name type="scientific">Marasmius oreades</name>
    <name type="common">fairy-ring Marasmius</name>
    <dbReference type="NCBI Taxonomy" id="181124"/>
    <lineage>
        <taxon>Eukaryota</taxon>
        <taxon>Fungi</taxon>
        <taxon>Dikarya</taxon>
        <taxon>Basidiomycota</taxon>
        <taxon>Agaricomycotina</taxon>
        <taxon>Agaricomycetes</taxon>
        <taxon>Agaricomycetidae</taxon>
        <taxon>Agaricales</taxon>
        <taxon>Marasmiineae</taxon>
        <taxon>Marasmiaceae</taxon>
        <taxon>Marasmius</taxon>
    </lineage>
</organism>
<comment type="caution">
    <text evidence="19">The sequence shown here is derived from an EMBL/GenBank/DDBJ whole genome shotgun (WGS) entry which is preliminary data.</text>
</comment>
<feature type="region of interest" description="Disordered" evidence="16">
    <location>
        <begin position="255"/>
        <end position="283"/>
    </location>
</feature>
<comment type="catalytic activity">
    <reaction evidence="14">
        <text>[(1-&gt;4)-beta-D-glucosyl]n+m + reduced acceptor + O2 = 4-dehydro-beta-D-glucosyl-[(1-&gt;4)-beta-D-glucosyl]n-1 + [(1-&gt;4)-beta-D-glucosyl]m + acceptor + H2O.</text>
        <dbReference type="EC" id="1.14.99.56"/>
    </reaction>
</comment>
<dbReference type="PANTHER" id="PTHR33353:SF10">
    <property type="entry name" value="ENDO-BETA-1,4-GLUCANASE D"/>
    <property type="match status" value="1"/>
</dbReference>
<dbReference type="KEGG" id="more:E1B28_000729"/>
<feature type="chain" id="PRO_5040372330" description="lytic cellulose monooxygenase (C4-dehydrogenating)" evidence="17">
    <location>
        <begin position="29"/>
        <end position="296"/>
    </location>
</feature>
<protein>
    <recommendedName>
        <fullName evidence="15">lytic cellulose monooxygenase (C4-dehydrogenating)</fullName>
        <ecNumber evidence="15">1.14.99.56</ecNumber>
    </recommendedName>
</protein>
<feature type="signal peptide" evidence="17">
    <location>
        <begin position="1"/>
        <end position="28"/>
    </location>
</feature>
<keyword evidence="8" id="KW-0186">Copper</keyword>
<dbReference type="AlphaFoldDB" id="A0A9P7V224"/>
<sequence>MLGTVVHSFSIVAVVILCLFASIPPVLAHGFVHTVTIGGQEYPGWNPFSDPYLTPPPSRVIRRVQSDGFVSIDDPDLPCHHDGNTGNDTAVIEVNAGSTVAFQWGYWPSDHQGPVSTYMTFCNGDCRSFSVTGAKWFKLDAGGYDTETKLWASDKLRMDNNSWKSTIPASLSPGQYLIRNEIIALHSITPQNYPSCGQLNVKGSGKGFPSDRDLVSIPGLYDNVAFPNIYSDFGSFTIPGPPPVSLDNSNPPFTVTSTPSPTVVHAGTTTPSGGDRPLNHDARVGHCRLTSRRRTR</sequence>
<keyword evidence="10" id="KW-1015">Disulfide bond</keyword>
<comment type="cofactor">
    <cofactor evidence="1">
        <name>Cu(2+)</name>
        <dbReference type="ChEBI" id="CHEBI:29036"/>
    </cofactor>
</comment>
<comment type="similarity">
    <text evidence="13">Belongs to the polysaccharide monooxygenase AA9 family.</text>
</comment>
<evidence type="ECO:0000256" key="15">
    <source>
        <dbReference type="ARBA" id="ARBA00047174"/>
    </source>
</evidence>
<dbReference type="InterPro" id="IPR049892">
    <property type="entry name" value="AA9"/>
</dbReference>
<evidence type="ECO:0000313" key="20">
    <source>
        <dbReference type="Proteomes" id="UP001049176"/>
    </source>
</evidence>
<dbReference type="Proteomes" id="UP001049176">
    <property type="component" value="Chromosome 1"/>
</dbReference>
<keyword evidence="6" id="KW-0136">Cellulose degradation</keyword>
<evidence type="ECO:0000256" key="8">
    <source>
        <dbReference type="ARBA" id="ARBA00023008"/>
    </source>
</evidence>
<evidence type="ECO:0000256" key="14">
    <source>
        <dbReference type="ARBA" id="ARBA00045077"/>
    </source>
</evidence>
<evidence type="ECO:0000256" key="7">
    <source>
        <dbReference type="ARBA" id="ARBA00023002"/>
    </source>
</evidence>
<evidence type="ECO:0000313" key="19">
    <source>
        <dbReference type="EMBL" id="KAG7098825.1"/>
    </source>
</evidence>
<keyword evidence="7" id="KW-0560">Oxidoreductase</keyword>
<evidence type="ECO:0000259" key="18">
    <source>
        <dbReference type="Pfam" id="PF03443"/>
    </source>
</evidence>
<keyword evidence="9" id="KW-0503">Monooxygenase</keyword>
<evidence type="ECO:0000256" key="12">
    <source>
        <dbReference type="ARBA" id="ARBA00023326"/>
    </source>
</evidence>
<dbReference type="GO" id="GO:0005576">
    <property type="term" value="C:extracellular region"/>
    <property type="evidence" value="ECO:0007669"/>
    <property type="project" value="UniProtKB-SubCell"/>
</dbReference>
<keyword evidence="4" id="KW-0479">Metal-binding</keyword>
<evidence type="ECO:0000256" key="4">
    <source>
        <dbReference type="ARBA" id="ARBA00022723"/>
    </source>
</evidence>
<reference evidence="19" key="1">
    <citation type="journal article" date="2021" name="Genome Biol. Evol.">
        <title>The assembled and annotated genome of the fairy-ring fungus Marasmius oreades.</title>
        <authorList>
            <person name="Hiltunen M."/>
            <person name="Ament-Velasquez S.L."/>
            <person name="Johannesson H."/>
        </authorList>
    </citation>
    <scope>NUCLEOTIDE SEQUENCE</scope>
    <source>
        <strain evidence="19">03SP1</strain>
    </source>
</reference>
<dbReference type="RefSeq" id="XP_043015295.1">
    <property type="nucleotide sequence ID" value="XM_043146592.1"/>
</dbReference>
<dbReference type="PANTHER" id="PTHR33353">
    <property type="entry name" value="PUTATIVE (AFU_ORTHOLOGUE AFUA_1G12560)-RELATED"/>
    <property type="match status" value="1"/>
</dbReference>
<dbReference type="GO" id="GO:0030245">
    <property type="term" value="P:cellulose catabolic process"/>
    <property type="evidence" value="ECO:0007669"/>
    <property type="project" value="UniProtKB-KW"/>
</dbReference>
<evidence type="ECO:0000256" key="1">
    <source>
        <dbReference type="ARBA" id="ARBA00001973"/>
    </source>
</evidence>
<dbReference type="GO" id="GO:0046872">
    <property type="term" value="F:metal ion binding"/>
    <property type="evidence" value="ECO:0007669"/>
    <property type="project" value="UniProtKB-KW"/>
</dbReference>
<dbReference type="InterPro" id="IPR005103">
    <property type="entry name" value="AA9_LPMO"/>
</dbReference>
<evidence type="ECO:0000256" key="6">
    <source>
        <dbReference type="ARBA" id="ARBA00023001"/>
    </source>
</evidence>
<dbReference type="OrthoDB" id="4849160at2759"/>
<dbReference type="EMBL" id="CM032181">
    <property type="protein sequence ID" value="KAG7098825.1"/>
    <property type="molecule type" value="Genomic_DNA"/>
</dbReference>
<dbReference type="GeneID" id="66069805"/>
<evidence type="ECO:0000256" key="13">
    <source>
        <dbReference type="ARBA" id="ARBA00044502"/>
    </source>
</evidence>
<evidence type="ECO:0000256" key="16">
    <source>
        <dbReference type="SAM" id="MobiDB-lite"/>
    </source>
</evidence>
<proteinExistence type="inferred from homology"/>
<evidence type="ECO:0000256" key="5">
    <source>
        <dbReference type="ARBA" id="ARBA00022729"/>
    </source>
</evidence>